<dbReference type="AlphaFoldDB" id="A0A0E9SZS5"/>
<name>A0A0E9SZS5_ANGAN</name>
<sequence length="49" mass="5381">MDNELERTAGKMRVYRAIEIKLQQPTSNSGNPGSEVKHTAVFCSPGFAN</sequence>
<dbReference type="EMBL" id="GBXM01061840">
    <property type="protein sequence ID" value="JAH46737.1"/>
    <property type="molecule type" value="Transcribed_RNA"/>
</dbReference>
<reference evidence="1" key="1">
    <citation type="submission" date="2014-11" db="EMBL/GenBank/DDBJ databases">
        <authorList>
            <person name="Amaro Gonzalez C."/>
        </authorList>
    </citation>
    <scope>NUCLEOTIDE SEQUENCE</scope>
</reference>
<proteinExistence type="predicted"/>
<accession>A0A0E9SZS5</accession>
<reference evidence="1" key="2">
    <citation type="journal article" date="2015" name="Fish Shellfish Immunol.">
        <title>Early steps in the European eel (Anguilla anguilla)-Vibrio vulnificus interaction in the gills: Role of the RtxA13 toxin.</title>
        <authorList>
            <person name="Callol A."/>
            <person name="Pajuelo D."/>
            <person name="Ebbesson L."/>
            <person name="Teles M."/>
            <person name="MacKenzie S."/>
            <person name="Amaro C."/>
        </authorList>
    </citation>
    <scope>NUCLEOTIDE SEQUENCE</scope>
</reference>
<organism evidence="1">
    <name type="scientific">Anguilla anguilla</name>
    <name type="common">European freshwater eel</name>
    <name type="synonym">Muraena anguilla</name>
    <dbReference type="NCBI Taxonomy" id="7936"/>
    <lineage>
        <taxon>Eukaryota</taxon>
        <taxon>Metazoa</taxon>
        <taxon>Chordata</taxon>
        <taxon>Craniata</taxon>
        <taxon>Vertebrata</taxon>
        <taxon>Euteleostomi</taxon>
        <taxon>Actinopterygii</taxon>
        <taxon>Neopterygii</taxon>
        <taxon>Teleostei</taxon>
        <taxon>Anguilliformes</taxon>
        <taxon>Anguillidae</taxon>
        <taxon>Anguilla</taxon>
    </lineage>
</organism>
<protein>
    <submittedName>
        <fullName evidence="1">Uncharacterized protein</fullName>
    </submittedName>
</protein>
<evidence type="ECO:0000313" key="1">
    <source>
        <dbReference type="EMBL" id="JAH46737.1"/>
    </source>
</evidence>